<sequence length="66" mass="7275">MGNDLPKRDQLAVQGVHRWRPLPDETFPDAENRRCALCHLDTHGNEAHRLGRATSQIAAALAASAF</sequence>
<reference evidence="1 2" key="1">
    <citation type="submission" date="2019-11" db="EMBL/GenBank/DDBJ databases">
        <authorList>
            <person name="Dong K."/>
        </authorList>
    </citation>
    <scope>NUCLEOTIDE SEQUENCE [LARGE SCALE GENOMIC DNA]</scope>
    <source>
        <strain evidence="1 2">NBRC 112902</strain>
    </source>
</reference>
<dbReference type="EMBL" id="WMIG01000022">
    <property type="protein sequence ID" value="MTH61930.1"/>
    <property type="molecule type" value="Genomic_DNA"/>
</dbReference>
<keyword evidence="2" id="KW-1185">Reference proteome</keyword>
<proteinExistence type="predicted"/>
<evidence type="ECO:0000313" key="2">
    <source>
        <dbReference type="Proteomes" id="UP000449846"/>
    </source>
</evidence>
<evidence type="ECO:0000313" key="1">
    <source>
        <dbReference type="EMBL" id="MTH61930.1"/>
    </source>
</evidence>
<dbReference type="OrthoDB" id="7192131at2"/>
<accession>A0A844HPW0</accession>
<dbReference type="Proteomes" id="UP000449846">
    <property type="component" value="Unassembled WGS sequence"/>
</dbReference>
<gene>
    <name evidence="1" type="ORF">GL300_22290</name>
</gene>
<name>A0A844HPW0_9RHOB</name>
<protein>
    <submittedName>
        <fullName evidence="1">Uncharacterized protein</fullName>
    </submittedName>
</protein>
<organism evidence="1 2">
    <name type="scientific">Paracoccus litorisediminis</name>
    <dbReference type="NCBI Taxonomy" id="2006130"/>
    <lineage>
        <taxon>Bacteria</taxon>
        <taxon>Pseudomonadati</taxon>
        <taxon>Pseudomonadota</taxon>
        <taxon>Alphaproteobacteria</taxon>
        <taxon>Rhodobacterales</taxon>
        <taxon>Paracoccaceae</taxon>
        <taxon>Paracoccus</taxon>
    </lineage>
</organism>
<comment type="caution">
    <text evidence="1">The sequence shown here is derived from an EMBL/GenBank/DDBJ whole genome shotgun (WGS) entry which is preliminary data.</text>
</comment>
<dbReference type="AlphaFoldDB" id="A0A844HPW0"/>